<gene>
    <name evidence="2" type="ORF">K444DRAFT_713362</name>
</gene>
<dbReference type="RefSeq" id="XP_024726391.1">
    <property type="nucleotide sequence ID" value="XM_024888294.1"/>
</dbReference>
<dbReference type="AlphaFoldDB" id="A0A2J6SFE3"/>
<accession>A0A2J6SFE3</accession>
<organism evidence="2 3">
    <name type="scientific">Hyaloscypha bicolor E</name>
    <dbReference type="NCBI Taxonomy" id="1095630"/>
    <lineage>
        <taxon>Eukaryota</taxon>
        <taxon>Fungi</taxon>
        <taxon>Dikarya</taxon>
        <taxon>Ascomycota</taxon>
        <taxon>Pezizomycotina</taxon>
        <taxon>Leotiomycetes</taxon>
        <taxon>Helotiales</taxon>
        <taxon>Hyaloscyphaceae</taxon>
        <taxon>Hyaloscypha</taxon>
        <taxon>Hyaloscypha bicolor</taxon>
    </lineage>
</organism>
<proteinExistence type="predicted"/>
<feature type="compositionally biased region" description="Basic residues" evidence="1">
    <location>
        <begin position="1"/>
        <end position="11"/>
    </location>
</feature>
<reference evidence="2 3" key="1">
    <citation type="submission" date="2016-04" db="EMBL/GenBank/DDBJ databases">
        <title>A degradative enzymes factory behind the ericoid mycorrhizal symbiosis.</title>
        <authorList>
            <consortium name="DOE Joint Genome Institute"/>
            <person name="Martino E."/>
            <person name="Morin E."/>
            <person name="Grelet G."/>
            <person name="Kuo A."/>
            <person name="Kohler A."/>
            <person name="Daghino S."/>
            <person name="Barry K."/>
            <person name="Choi C."/>
            <person name="Cichocki N."/>
            <person name="Clum A."/>
            <person name="Copeland A."/>
            <person name="Hainaut M."/>
            <person name="Haridas S."/>
            <person name="Labutti K."/>
            <person name="Lindquist E."/>
            <person name="Lipzen A."/>
            <person name="Khouja H.-R."/>
            <person name="Murat C."/>
            <person name="Ohm R."/>
            <person name="Olson A."/>
            <person name="Spatafora J."/>
            <person name="Veneault-Fourrey C."/>
            <person name="Henrissat B."/>
            <person name="Grigoriev I."/>
            <person name="Martin F."/>
            <person name="Perotto S."/>
        </authorList>
    </citation>
    <scope>NUCLEOTIDE SEQUENCE [LARGE SCALE GENOMIC DNA]</scope>
    <source>
        <strain evidence="2 3">E</strain>
    </source>
</reference>
<evidence type="ECO:0000313" key="3">
    <source>
        <dbReference type="Proteomes" id="UP000235371"/>
    </source>
</evidence>
<name>A0A2J6SFE3_9HELO</name>
<sequence length="67" mass="7561">PNSTQKKRKGWPRPPISIPGTHTSKNLRLRVNSGSNYASGKRIWLAAYHKTPKGASTRSLILIRRRP</sequence>
<evidence type="ECO:0000256" key="1">
    <source>
        <dbReference type="SAM" id="MobiDB-lite"/>
    </source>
</evidence>
<dbReference type="GeneID" id="36596370"/>
<dbReference type="InParanoid" id="A0A2J6SFE3"/>
<feature type="region of interest" description="Disordered" evidence="1">
    <location>
        <begin position="1"/>
        <end position="27"/>
    </location>
</feature>
<evidence type="ECO:0000313" key="2">
    <source>
        <dbReference type="EMBL" id="PMD49487.1"/>
    </source>
</evidence>
<dbReference type="EMBL" id="KZ613921">
    <property type="protein sequence ID" value="PMD49487.1"/>
    <property type="molecule type" value="Genomic_DNA"/>
</dbReference>
<dbReference type="Proteomes" id="UP000235371">
    <property type="component" value="Unassembled WGS sequence"/>
</dbReference>
<keyword evidence="3" id="KW-1185">Reference proteome</keyword>
<feature type="non-terminal residue" evidence="2">
    <location>
        <position position="1"/>
    </location>
</feature>
<protein>
    <submittedName>
        <fullName evidence="2">Uncharacterized protein</fullName>
    </submittedName>
</protein>